<organism evidence="8 9">
    <name type="scientific">Giesbergeria sinuosa</name>
    <dbReference type="NCBI Taxonomy" id="80883"/>
    <lineage>
        <taxon>Bacteria</taxon>
        <taxon>Pseudomonadati</taxon>
        <taxon>Pseudomonadota</taxon>
        <taxon>Betaproteobacteria</taxon>
        <taxon>Burkholderiales</taxon>
        <taxon>Comamonadaceae</taxon>
        <taxon>Giesbergeria</taxon>
    </lineage>
</organism>
<evidence type="ECO:0000259" key="7">
    <source>
        <dbReference type="PROSITE" id="PS50850"/>
    </source>
</evidence>
<gene>
    <name evidence="8" type="ORF">ACFO6X_11730</name>
</gene>
<feature type="transmembrane region" description="Helical" evidence="6">
    <location>
        <begin position="153"/>
        <end position="171"/>
    </location>
</feature>
<feature type="transmembrane region" description="Helical" evidence="6">
    <location>
        <begin position="338"/>
        <end position="359"/>
    </location>
</feature>
<evidence type="ECO:0000256" key="3">
    <source>
        <dbReference type="ARBA" id="ARBA00022692"/>
    </source>
</evidence>
<feature type="transmembrane region" description="Helical" evidence="6">
    <location>
        <begin position="308"/>
        <end position="326"/>
    </location>
</feature>
<dbReference type="Proteomes" id="UP001596001">
    <property type="component" value="Unassembled WGS sequence"/>
</dbReference>
<evidence type="ECO:0000256" key="1">
    <source>
        <dbReference type="ARBA" id="ARBA00004651"/>
    </source>
</evidence>
<keyword evidence="2" id="KW-1003">Cell membrane</keyword>
<feature type="transmembrane region" description="Helical" evidence="6">
    <location>
        <begin position="239"/>
        <end position="263"/>
    </location>
</feature>
<dbReference type="InterPro" id="IPR011701">
    <property type="entry name" value="MFS"/>
</dbReference>
<evidence type="ECO:0000256" key="5">
    <source>
        <dbReference type="ARBA" id="ARBA00023136"/>
    </source>
</evidence>
<dbReference type="Pfam" id="PF07690">
    <property type="entry name" value="MFS_1"/>
    <property type="match status" value="1"/>
</dbReference>
<evidence type="ECO:0000256" key="2">
    <source>
        <dbReference type="ARBA" id="ARBA00022475"/>
    </source>
</evidence>
<dbReference type="PANTHER" id="PTHR43124:SF3">
    <property type="entry name" value="CHLORAMPHENICOL EFFLUX PUMP RV0191"/>
    <property type="match status" value="1"/>
</dbReference>
<feature type="transmembrane region" description="Helical" evidence="6">
    <location>
        <begin position="21"/>
        <end position="39"/>
    </location>
</feature>
<keyword evidence="5 6" id="KW-0472">Membrane</keyword>
<feature type="transmembrane region" description="Helical" evidence="6">
    <location>
        <begin position="116"/>
        <end position="141"/>
    </location>
</feature>
<dbReference type="SUPFAM" id="SSF103473">
    <property type="entry name" value="MFS general substrate transporter"/>
    <property type="match status" value="1"/>
</dbReference>
<keyword evidence="9" id="KW-1185">Reference proteome</keyword>
<dbReference type="RefSeq" id="WP_382433225.1">
    <property type="nucleotide sequence ID" value="NZ_JBHSHJ010000009.1"/>
</dbReference>
<proteinExistence type="predicted"/>
<feature type="domain" description="Major facilitator superfamily (MFS) profile" evidence="7">
    <location>
        <begin position="24"/>
        <end position="423"/>
    </location>
</feature>
<protein>
    <submittedName>
        <fullName evidence="8">MFS transporter</fullName>
    </submittedName>
</protein>
<dbReference type="InterPro" id="IPR050189">
    <property type="entry name" value="MFS_Efflux_Transporters"/>
</dbReference>
<dbReference type="EMBL" id="JBHSHJ010000009">
    <property type="protein sequence ID" value="MFC4789647.1"/>
    <property type="molecule type" value="Genomic_DNA"/>
</dbReference>
<feature type="transmembrane region" description="Helical" evidence="6">
    <location>
        <begin position="177"/>
        <end position="198"/>
    </location>
</feature>
<feature type="transmembrane region" description="Helical" evidence="6">
    <location>
        <begin position="366"/>
        <end position="386"/>
    </location>
</feature>
<dbReference type="PANTHER" id="PTHR43124">
    <property type="entry name" value="PURINE EFFLUX PUMP PBUE"/>
    <property type="match status" value="1"/>
</dbReference>
<dbReference type="InterPro" id="IPR036259">
    <property type="entry name" value="MFS_trans_sf"/>
</dbReference>
<evidence type="ECO:0000256" key="4">
    <source>
        <dbReference type="ARBA" id="ARBA00022989"/>
    </source>
</evidence>
<comment type="subcellular location">
    <subcellularLocation>
        <location evidence="1">Cell membrane</location>
        <topology evidence="1">Multi-pass membrane protein</topology>
    </subcellularLocation>
</comment>
<dbReference type="InterPro" id="IPR020846">
    <property type="entry name" value="MFS_dom"/>
</dbReference>
<sequence length="435" mass="46454">MAAYTITTETEIQEPAVSRGYAWIIFALTFGLMLSDYMSRQVLNAVFPLLKAEWALSDTQLASLNSIVALLVGTLTFPLSLIADRWGRVNSITLMALLWSVATAGCALAANYEQMFIARFCIGVGEAAYGSVGLAVILAAFPARMRSSLTASFMAGGPVGSVLGMALGGAIAKQLGWRPAFAAMAGFGLVLVVLYMLIVREKKLRPASAVQGTERQGPTPSRLGVKATFMALVSSRSVLAAYFGSGLQLFIFGAILAWLPSYFNRFYHYDAQKAGVTAAGLLLVLSVGMSVCGAITDRLCRNHPERKWTMAIIYSALSAMFLLLAFQQPVGPQQMLLMALGMLTVASVTGPVGAMVANLTHPSIHATAFATMTLVNNLVGFAPGAFVTGMLSDHMGSLQVALSYVPLISIAAVFVFAYGKRHYTNDLQRIQAMQK</sequence>
<evidence type="ECO:0000313" key="8">
    <source>
        <dbReference type="EMBL" id="MFC4789647.1"/>
    </source>
</evidence>
<reference evidence="9" key="1">
    <citation type="journal article" date="2019" name="Int. J. Syst. Evol. Microbiol.">
        <title>The Global Catalogue of Microorganisms (GCM) 10K type strain sequencing project: providing services to taxonomists for standard genome sequencing and annotation.</title>
        <authorList>
            <consortium name="The Broad Institute Genomics Platform"/>
            <consortium name="The Broad Institute Genome Sequencing Center for Infectious Disease"/>
            <person name="Wu L."/>
            <person name="Ma J."/>
        </authorList>
    </citation>
    <scope>NUCLEOTIDE SEQUENCE [LARGE SCALE GENOMIC DNA]</scope>
    <source>
        <strain evidence="9">CCUG 49452</strain>
    </source>
</reference>
<name>A0ABV9QH35_9BURK</name>
<evidence type="ECO:0000256" key="6">
    <source>
        <dbReference type="SAM" id="Phobius"/>
    </source>
</evidence>
<keyword evidence="4 6" id="KW-1133">Transmembrane helix</keyword>
<feature type="transmembrane region" description="Helical" evidence="6">
    <location>
        <begin position="89"/>
        <end position="110"/>
    </location>
</feature>
<dbReference type="PROSITE" id="PS50850">
    <property type="entry name" value="MFS"/>
    <property type="match status" value="1"/>
</dbReference>
<evidence type="ECO:0000313" key="9">
    <source>
        <dbReference type="Proteomes" id="UP001596001"/>
    </source>
</evidence>
<keyword evidence="3 6" id="KW-0812">Transmembrane</keyword>
<feature type="transmembrane region" description="Helical" evidence="6">
    <location>
        <begin position="398"/>
        <end position="419"/>
    </location>
</feature>
<dbReference type="Gene3D" id="1.20.1250.20">
    <property type="entry name" value="MFS general substrate transporter like domains"/>
    <property type="match status" value="2"/>
</dbReference>
<feature type="transmembrane region" description="Helical" evidence="6">
    <location>
        <begin position="59"/>
        <end position="82"/>
    </location>
</feature>
<feature type="transmembrane region" description="Helical" evidence="6">
    <location>
        <begin position="275"/>
        <end position="296"/>
    </location>
</feature>
<accession>A0ABV9QH35</accession>
<comment type="caution">
    <text evidence="8">The sequence shown here is derived from an EMBL/GenBank/DDBJ whole genome shotgun (WGS) entry which is preliminary data.</text>
</comment>